<evidence type="ECO:0000256" key="2">
    <source>
        <dbReference type="ARBA" id="ARBA00022857"/>
    </source>
</evidence>
<dbReference type="GO" id="GO:0015940">
    <property type="term" value="P:pantothenate biosynthetic process"/>
    <property type="evidence" value="ECO:0007669"/>
    <property type="project" value="UniProtKB-UniPathway"/>
</dbReference>
<dbReference type="PANTHER" id="PTHR21708">
    <property type="entry name" value="PROBABLE 2-DEHYDROPANTOATE 2-REDUCTASE"/>
    <property type="match status" value="1"/>
</dbReference>
<organism evidence="7 8">
    <name type="scientific">Lihuaxuella thermophila</name>
    <dbReference type="NCBI Taxonomy" id="1173111"/>
    <lineage>
        <taxon>Bacteria</taxon>
        <taxon>Bacillati</taxon>
        <taxon>Bacillota</taxon>
        <taxon>Bacilli</taxon>
        <taxon>Bacillales</taxon>
        <taxon>Thermoactinomycetaceae</taxon>
        <taxon>Lihuaxuella</taxon>
    </lineage>
</organism>
<dbReference type="FunFam" id="1.10.1040.10:FF:000017">
    <property type="entry name" value="2-dehydropantoate 2-reductase"/>
    <property type="match status" value="1"/>
</dbReference>
<dbReference type="PANTHER" id="PTHR21708:SF26">
    <property type="entry name" value="2-DEHYDROPANTOATE 2-REDUCTASE"/>
    <property type="match status" value="1"/>
</dbReference>
<gene>
    <name evidence="7" type="ORF">SAMN05444955_102124</name>
</gene>
<dbReference type="Pfam" id="PF08546">
    <property type="entry name" value="ApbA_C"/>
    <property type="match status" value="1"/>
</dbReference>
<feature type="domain" description="Ketopantoate reductase N-terminal" evidence="5">
    <location>
        <begin position="3"/>
        <end position="151"/>
    </location>
</feature>
<dbReference type="Gene3D" id="3.40.50.720">
    <property type="entry name" value="NAD(P)-binding Rossmann-like Domain"/>
    <property type="match status" value="1"/>
</dbReference>
<comment type="catalytic activity">
    <reaction evidence="4">
        <text>(R)-pantoate + NADP(+) = 2-dehydropantoate + NADPH + H(+)</text>
        <dbReference type="Rhea" id="RHEA:16233"/>
        <dbReference type="ChEBI" id="CHEBI:11561"/>
        <dbReference type="ChEBI" id="CHEBI:15378"/>
        <dbReference type="ChEBI" id="CHEBI:15980"/>
        <dbReference type="ChEBI" id="CHEBI:57783"/>
        <dbReference type="ChEBI" id="CHEBI:58349"/>
        <dbReference type="EC" id="1.1.1.169"/>
    </reaction>
</comment>
<dbReference type="InterPro" id="IPR013328">
    <property type="entry name" value="6PGD_dom2"/>
</dbReference>
<dbReference type="SUPFAM" id="SSF51735">
    <property type="entry name" value="NAD(P)-binding Rossmann-fold domains"/>
    <property type="match status" value="1"/>
</dbReference>
<dbReference type="SUPFAM" id="SSF48179">
    <property type="entry name" value="6-phosphogluconate dehydrogenase C-terminal domain-like"/>
    <property type="match status" value="1"/>
</dbReference>
<dbReference type="GO" id="GO:0008677">
    <property type="term" value="F:2-dehydropantoate 2-reductase activity"/>
    <property type="evidence" value="ECO:0007669"/>
    <property type="project" value="UniProtKB-EC"/>
</dbReference>
<evidence type="ECO:0000256" key="3">
    <source>
        <dbReference type="ARBA" id="ARBA00023002"/>
    </source>
</evidence>
<keyword evidence="4" id="KW-0566">Pantothenate biosynthesis</keyword>
<dbReference type="GO" id="GO:0005737">
    <property type="term" value="C:cytoplasm"/>
    <property type="evidence" value="ECO:0007669"/>
    <property type="project" value="TreeGrafter"/>
</dbReference>
<dbReference type="Pfam" id="PF02558">
    <property type="entry name" value="ApbA"/>
    <property type="match status" value="1"/>
</dbReference>
<evidence type="ECO:0000313" key="7">
    <source>
        <dbReference type="EMBL" id="SEM80747.1"/>
    </source>
</evidence>
<evidence type="ECO:0000259" key="5">
    <source>
        <dbReference type="Pfam" id="PF02558"/>
    </source>
</evidence>
<evidence type="ECO:0000256" key="1">
    <source>
        <dbReference type="ARBA" id="ARBA00007870"/>
    </source>
</evidence>
<dbReference type="OrthoDB" id="9793586at2"/>
<evidence type="ECO:0000256" key="4">
    <source>
        <dbReference type="RuleBase" id="RU362068"/>
    </source>
</evidence>
<evidence type="ECO:0000259" key="6">
    <source>
        <dbReference type="Pfam" id="PF08546"/>
    </source>
</evidence>
<comment type="pathway">
    <text evidence="4">Cofactor biosynthesis; (R)-pantothenate biosynthesis; (R)-pantoate from 3-methyl-2-oxobutanoate: step 2/2.</text>
</comment>
<dbReference type="FunFam" id="3.40.50.720:FF:000307">
    <property type="entry name" value="2-dehydropantoate 2-reductase"/>
    <property type="match status" value="1"/>
</dbReference>
<reference evidence="7 8" key="1">
    <citation type="submission" date="2016-10" db="EMBL/GenBank/DDBJ databases">
        <authorList>
            <person name="de Groot N.N."/>
        </authorList>
    </citation>
    <scope>NUCLEOTIDE SEQUENCE [LARGE SCALE GENOMIC DNA]</scope>
    <source>
        <strain evidence="7 8">DSM 46701</strain>
    </source>
</reference>
<comment type="function">
    <text evidence="4">Catalyzes the NADPH-dependent reduction of ketopantoate into pantoic acid.</text>
</comment>
<comment type="similarity">
    <text evidence="1 4">Belongs to the ketopantoate reductase family.</text>
</comment>
<dbReference type="InterPro" id="IPR003710">
    <property type="entry name" value="ApbA"/>
</dbReference>
<dbReference type="Proteomes" id="UP000199695">
    <property type="component" value="Unassembled WGS sequence"/>
</dbReference>
<dbReference type="EC" id="1.1.1.169" evidence="4"/>
<dbReference type="InterPro" id="IPR013332">
    <property type="entry name" value="KPR_N"/>
</dbReference>
<dbReference type="InterPro" id="IPR036291">
    <property type="entry name" value="NAD(P)-bd_dom_sf"/>
</dbReference>
<accession>A0A1H8BFT7</accession>
<dbReference type="RefSeq" id="WP_089965008.1">
    <property type="nucleotide sequence ID" value="NZ_FOCQ01000002.1"/>
</dbReference>
<protein>
    <recommendedName>
        <fullName evidence="4">2-dehydropantoate 2-reductase</fullName>
        <ecNumber evidence="4">1.1.1.169</ecNumber>
    </recommendedName>
    <alternativeName>
        <fullName evidence="4">Ketopantoate reductase</fullName>
    </alternativeName>
</protein>
<keyword evidence="8" id="KW-1185">Reference proteome</keyword>
<dbReference type="Gene3D" id="1.10.1040.10">
    <property type="entry name" value="N-(1-d-carboxylethyl)-l-norvaline Dehydrogenase, domain 2"/>
    <property type="match status" value="1"/>
</dbReference>
<dbReference type="InterPro" id="IPR013752">
    <property type="entry name" value="KPA_reductase"/>
</dbReference>
<dbReference type="InterPro" id="IPR008927">
    <property type="entry name" value="6-PGluconate_DH-like_C_sf"/>
</dbReference>
<dbReference type="AlphaFoldDB" id="A0A1H8BFT7"/>
<evidence type="ECO:0000313" key="8">
    <source>
        <dbReference type="Proteomes" id="UP000199695"/>
    </source>
</evidence>
<keyword evidence="3 4" id="KW-0560">Oxidoreductase</keyword>
<proteinExistence type="inferred from homology"/>
<dbReference type="STRING" id="1173111.SAMN05444955_102124"/>
<name>A0A1H8BFT7_9BACL</name>
<dbReference type="NCBIfam" id="TIGR00745">
    <property type="entry name" value="apbA_panE"/>
    <property type="match status" value="1"/>
</dbReference>
<feature type="domain" description="Ketopantoate reductase C-terminal" evidence="6">
    <location>
        <begin position="178"/>
        <end position="299"/>
    </location>
</feature>
<sequence>MRVLVVGAGAVGGYFGGRLAEKGADVTFLVRERRKQQLDREGLIIKSVHGDTALRVKTLLPGQPDDPYDLILLSVKAYHLDQALDSLHHYVGEHTTILPLLNGISHIDTIGKRFGAEKVLGGLCFIESTLNGQGQIEQYNQVHEIVFGEWNGESTPRVRRMEELFAGANMSARSSGQIKVEMWKKYIFISAMSGMTSIMRSSIGPILSSPYGKETYLRLLREIVGIARTQEPNLKEDLAERILSNMEKLEPTMKSSLLRDMEKGLPIETDHLHGTLIRLAPQELDLPILKMIYSTLKIYQDQHDAAGK</sequence>
<dbReference type="EMBL" id="FOCQ01000002">
    <property type="protein sequence ID" value="SEM80747.1"/>
    <property type="molecule type" value="Genomic_DNA"/>
</dbReference>
<dbReference type="InterPro" id="IPR051402">
    <property type="entry name" value="KPR-Related"/>
</dbReference>
<dbReference type="UniPathway" id="UPA00028">
    <property type="reaction ID" value="UER00004"/>
</dbReference>
<keyword evidence="2 4" id="KW-0521">NADP</keyword>